<dbReference type="FunFam" id="3.40.225.10:FF:000011">
    <property type="entry name" value="Uncharacterized protein, isoform B"/>
    <property type="match status" value="1"/>
</dbReference>
<feature type="region of interest" description="Disordered" evidence="2">
    <location>
        <begin position="1"/>
        <end position="40"/>
    </location>
</feature>
<comment type="caution">
    <text evidence="4">The sequence shown here is derived from an EMBL/GenBank/DDBJ whole genome shotgun (WGS) entry which is preliminary data.</text>
</comment>
<sequence length="476" mass="53475">MSEQVQQQQPPPMNGAATQEEEVRLMTEEELEREKMRPPDIDQDMKEMERRKRVEAIMNSNIFREELEKIVECQLTEGYSGYQAIQNISEMMGIPASRLNIFKGSQSLIPINDIRGMEGLGFAKGEKLLRCKLAAVYRLIDLHGWTQSIYNHVTARISQDTEHFLLNPFGMLYHEVTASTLIKVDMQGNVVDGGSTNFGVNVAGFMLHSAIHAARPDIRCIIHLHHPAAVAVSCMKNGLMPLSQESLLIGDISYHEYQGIFVNPEEKEKLARNLGPVNKVMLLRNHGVVCCGESIEEAWYNAYHLILACETQMRMAPLGLDSLIAVSDEARQAAYETARRGGGGVDSKQEGGAAGQGPKERKWKVGELEFEALMRSLDNAGLRTGFIYRRPLIKQEAARLQSDVALPPTASNYTHLFDEDDITRSPLKRILDGRKTQDKTRWLNSPNVYQKVEVLETGTPDPKKITKVEIITMENK</sequence>
<evidence type="ECO:0000313" key="5">
    <source>
        <dbReference type="Proteomes" id="UP001381693"/>
    </source>
</evidence>
<dbReference type="Proteomes" id="UP001381693">
    <property type="component" value="Unassembled WGS sequence"/>
</dbReference>
<reference evidence="4 5" key="1">
    <citation type="submission" date="2023-11" db="EMBL/GenBank/DDBJ databases">
        <title>Halocaridina rubra genome assembly.</title>
        <authorList>
            <person name="Smith C."/>
        </authorList>
    </citation>
    <scope>NUCLEOTIDE SEQUENCE [LARGE SCALE GENOMIC DNA]</scope>
    <source>
        <strain evidence="4">EP-1</strain>
        <tissue evidence="4">Whole</tissue>
    </source>
</reference>
<feature type="region of interest" description="Disordered" evidence="2">
    <location>
        <begin position="337"/>
        <end position="360"/>
    </location>
</feature>
<organism evidence="4 5">
    <name type="scientific">Halocaridina rubra</name>
    <name type="common">Hawaiian red shrimp</name>
    <dbReference type="NCBI Taxonomy" id="373956"/>
    <lineage>
        <taxon>Eukaryota</taxon>
        <taxon>Metazoa</taxon>
        <taxon>Ecdysozoa</taxon>
        <taxon>Arthropoda</taxon>
        <taxon>Crustacea</taxon>
        <taxon>Multicrustacea</taxon>
        <taxon>Malacostraca</taxon>
        <taxon>Eumalacostraca</taxon>
        <taxon>Eucarida</taxon>
        <taxon>Decapoda</taxon>
        <taxon>Pleocyemata</taxon>
        <taxon>Caridea</taxon>
        <taxon>Atyoidea</taxon>
        <taxon>Atyidae</taxon>
        <taxon>Halocaridina</taxon>
    </lineage>
</organism>
<dbReference type="Gene3D" id="3.40.225.10">
    <property type="entry name" value="Class II aldolase/adducin N-terminal domain"/>
    <property type="match status" value="1"/>
</dbReference>
<proteinExistence type="inferred from homology"/>
<dbReference type="InterPro" id="IPR001303">
    <property type="entry name" value="Aldolase_II/adducin_N"/>
</dbReference>
<dbReference type="PANTHER" id="PTHR10672:SF3">
    <property type="entry name" value="PROTEIN HU-LI TAI SHAO"/>
    <property type="match status" value="1"/>
</dbReference>
<dbReference type="EMBL" id="JAXCGZ010006480">
    <property type="protein sequence ID" value="KAK7079732.1"/>
    <property type="molecule type" value="Genomic_DNA"/>
</dbReference>
<dbReference type="InterPro" id="IPR051017">
    <property type="entry name" value="Aldolase-II_Adducin_sf"/>
</dbReference>
<dbReference type="GO" id="GO:0051015">
    <property type="term" value="F:actin filament binding"/>
    <property type="evidence" value="ECO:0007669"/>
    <property type="project" value="TreeGrafter"/>
</dbReference>
<feature type="compositionally biased region" description="Basic and acidic residues" evidence="2">
    <location>
        <begin position="21"/>
        <end position="40"/>
    </location>
</feature>
<evidence type="ECO:0000256" key="1">
    <source>
        <dbReference type="ARBA" id="ARBA00006274"/>
    </source>
</evidence>
<dbReference type="GO" id="GO:0005856">
    <property type="term" value="C:cytoskeleton"/>
    <property type="evidence" value="ECO:0007669"/>
    <property type="project" value="TreeGrafter"/>
</dbReference>
<accession>A0AAN9ACW9</accession>
<name>A0AAN9ACW9_HALRR</name>
<comment type="similarity">
    <text evidence="1">Belongs to the aldolase class II family. Adducin subfamily.</text>
</comment>
<dbReference type="SMART" id="SM01007">
    <property type="entry name" value="Aldolase_II"/>
    <property type="match status" value="1"/>
</dbReference>
<dbReference type="SUPFAM" id="SSF53639">
    <property type="entry name" value="AraD/HMP-PK domain-like"/>
    <property type="match status" value="1"/>
</dbReference>
<evidence type="ECO:0000256" key="2">
    <source>
        <dbReference type="SAM" id="MobiDB-lite"/>
    </source>
</evidence>
<dbReference type="GO" id="GO:0014069">
    <property type="term" value="C:postsynaptic density"/>
    <property type="evidence" value="ECO:0007669"/>
    <property type="project" value="TreeGrafter"/>
</dbReference>
<feature type="domain" description="Class II aldolase/adducin N-terminal" evidence="3">
    <location>
        <begin position="131"/>
        <end position="313"/>
    </location>
</feature>
<protein>
    <submittedName>
        <fullName evidence="4">Class II Aldolase and Adducin N-terminal domain</fullName>
    </submittedName>
</protein>
<dbReference type="PANTHER" id="PTHR10672">
    <property type="entry name" value="ADDUCIN"/>
    <property type="match status" value="1"/>
</dbReference>
<dbReference type="InterPro" id="IPR036409">
    <property type="entry name" value="Aldolase_II/adducin_N_sf"/>
</dbReference>
<dbReference type="GO" id="GO:0005886">
    <property type="term" value="C:plasma membrane"/>
    <property type="evidence" value="ECO:0007669"/>
    <property type="project" value="UniProtKB-SubCell"/>
</dbReference>
<keyword evidence="5" id="KW-1185">Reference proteome</keyword>
<dbReference type="NCBIfam" id="NF005451">
    <property type="entry name" value="PRK07044.1"/>
    <property type="match status" value="1"/>
</dbReference>
<dbReference type="AlphaFoldDB" id="A0AAN9ACW9"/>
<evidence type="ECO:0000259" key="3">
    <source>
        <dbReference type="SMART" id="SM01007"/>
    </source>
</evidence>
<evidence type="ECO:0000313" key="4">
    <source>
        <dbReference type="EMBL" id="KAK7079732.1"/>
    </source>
</evidence>
<gene>
    <name evidence="4" type="primary">add-1</name>
    <name evidence="4" type="ORF">SK128_013104</name>
</gene>
<dbReference type="Pfam" id="PF00596">
    <property type="entry name" value="Aldolase_II"/>
    <property type="match status" value="1"/>
</dbReference>